<evidence type="ECO:0000313" key="4">
    <source>
        <dbReference type="Proteomes" id="UP001163283"/>
    </source>
</evidence>
<dbReference type="EMBL" id="CP087781">
    <property type="protein sequence ID" value="UZA52008.1"/>
    <property type="molecule type" value="Genomic_DNA"/>
</dbReference>
<keyword evidence="5" id="KW-1185">Reference proteome</keyword>
<feature type="signal peptide" evidence="1">
    <location>
        <begin position="1"/>
        <end position="21"/>
    </location>
</feature>
<dbReference type="SUPFAM" id="SSF49354">
    <property type="entry name" value="PapD-like"/>
    <property type="match status" value="1"/>
</dbReference>
<dbReference type="AlphaFoldDB" id="A0AAQ2QAR6"/>
<proteinExistence type="predicted"/>
<reference evidence="3 4" key="1">
    <citation type="journal article" date="2022" name="BMC Microbiol.">
        <title>Whole genome sequencing of Moraxella bovis strains from North America reveals two genotypes with different genetic determinants.</title>
        <authorList>
            <person name="Wynn E.L."/>
            <person name="Hille M.M."/>
            <person name="Loy J.D."/>
            <person name="Schuller G."/>
            <person name="Kuhn K.L."/>
            <person name="Dickey A.M."/>
            <person name="Bono J.L."/>
            <person name="Clawson M.L."/>
        </authorList>
    </citation>
    <scope>NUCLEOTIDE SEQUENCE [LARGE SCALE GENOMIC DNA]</scope>
    <source>
        <strain evidence="2">SAM102599</strain>
        <strain evidence="3 4">SAM57978</strain>
    </source>
</reference>
<evidence type="ECO:0000256" key="1">
    <source>
        <dbReference type="SAM" id="SignalP"/>
    </source>
</evidence>
<feature type="chain" id="PRO_5042997194" evidence="1">
    <location>
        <begin position="22"/>
        <end position="187"/>
    </location>
</feature>
<evidence type="ECO:0000313" key="2">
    <source>
        <dbReference type="EMBL" id="UZA02795.1"/>
    </source>
</evidence>
<dbReference type="RefSeq" id="WP_078274442.1">
    <property type="nucleotide sequence ID" value="NZ_CP030241.1"/>
</dbReference>
<dbReference type="KEGG" id="mboi:DQF64_01835"/>
<dbReference type="GeneID" id="77187581"/>
<sequence>MIKKCSWALGLWASISLCAYANTLQTDMVQTDTGTQLVVSQKNATGHSLDMPPAQLGISPPRLDLTASATTNQRVDTSVTFYNYGDTPKRIQVTLTDADTDFVPIASGQDTLKPWVLIAPQNFEIKAGGYQTIRLSFRLPAGFAQKSHYAFLNIKQHIDNPIVSQSDNLTVVKIGSQYQLPIRLTVK</sequence>
<dbReference type="Proteomes" id="UP001163283">
    <property type="component" value="Chromosome"/>
</dbReference>
<accession>A0AAQ2QAR6</accession>
<protein>
    <submittedName>
        <fullName evidence="3">Uncharacterized protein</fullName>
    </submittedName>
</protein>
<organism evidence="3 4">
    <name type="scientific">Moraxella bovis</name>
    <dbReference type="NCBI Taxonomy" id="476"/>
    <lineage>
        <taxon>Bacteria</taxon>
        <taxon>Pseudomonadati</taxon>
        <taxon>Pseudomonadota</taxon>
        <taxon>Gammaproteobacteria</taxon>
        <taxon>Moraxellales</taxon>
        <taxon>Moraxellaceae</taxon>
        <taxon>Moraxella</taxon>
    </lineage>
</organism>
<dbReference type="Proteomes" id="UP001163632">
    <property type="component" value="Chromosome"/>
</dbReference>
<name>A0AAQ2QAR6_MORBO</name>
<keyword evidence="1" id="KW-0732">Signal</keyword>
<evidence type="ECO:0000313" key="3">
    <source>
        <dbReference type="EMBL" id="UZA52008.1"/>
    </source>
</evidence>
<gene>
    <name evidence="2" type="ORF">LP092_12765</name>
    <name evidence="3" type="ORF">LP129_02255</name>
</gene>
<dbReference type="InterPro" id="IPR008962">
    <property type="entry name" value="PapD-like_sf"/>
</dbReference>
<evidence type="ECO:0000313" key="5">
    <source>
        <dbReference type="Proteomes" id="UP001163632"/>
    </source>
</evidence>
<dbReference type="EMBL" id="CP087830">
    <property type="protein sequence ID" value="UZA02795.1"/>
    <property type="molecule type" value="Genomic_DNA"/>
</dbReference>